<sequence>MGVWGKGLLQSDDDCDITGDLAEMFGFELLSADKETREGIVEKLNGGLLAQKFDKILSPAFQSRTGHHKRERVAIILGVLAMGMGAIIESRHLTALKVLRPWLPNMEQQLQLITALDEYKNDGTPWVLGSKPLPEVMASHGKREFDLGDEFWFSGLGHSFDENPTSETVSKMCLNCGEKGDLLRCSRCKMARYCNPDCQRIDWSTHKKVCHFRSEVRCCPVPNIPHEEEIKHEDAPASTN</sequence>
<evidence type="ECO:0000313" key="1">
    <source>
        <dbReference type="EMBL" id="KAI4867851.1"/>
    </source>
</evidence>
<organism evidence="1 2">
    <name type="scientific">Hypoxylon rubiginosum</name>
    <dbReference type="NCBI Taxonomy" id="110542"/>
    <lineage>
        <taxon>Eukaryota</taxon>
        <taxon>Fungi</taxon>
        <taxon>Dikarya</taxon>
        <taxon>Ascomycota</taxon>
        <taxon>Pezizomycotina</taxon>
        <taxon>Sordariomycetes</taxon>
        <taxon>Xylariomycetidae</taxon>
        <taxon>Xylariales</taxon>
        <taxon>Hypoxylaceae</taxon>
        <taxon>Hypoxylon</taxon>
    </lineage>
</organism>
<keyword evidence="2" id="KW-1185">Reference proteome</keyword>
<accession>A0ACB9Z936</accession>
<name>A0ACB9Z936_9PEZI</name>
<proteinExistence type="predicted"/>
<dbReference type="EMBL" id="MU393443">
    <property type="protein sequence ID" value="KAI4867851.1"/>
    <property type="molecule type" value="Genomic_DNA"/>
</dbReference>
<protein>
    <submittedName>
        <fullName evidence="1">Uncharacterized protein</fullName>
    </submittedName>
</protein>
<dbReference type="Proteomes" id="UP001497700">
    <property type="component" value="Unassembled WGS sequence"/>
</dbReference>
<evidence type="ECO:0000313" key="2">
    <source>
        <dbReference type="Proteomes" id="UP001497700"/>
    </source>
</evidence>
<reference evidence="1 2" key="1">
    <citation type="journal article" date="2022" name="New Phytol.">
        <title>Ecological generalism drives hyperdiversity of secondary metabolite gene clusters in xylarialean endophytes.</title>
        <authorList>
            <person name="Franco M.E.E."/>
            <person name="Wisecaver J.H."/>
            <person name="Arnold A.E."/>
            <person name="Ju Y.M."/>
            <person name="Slot J.C."/>
            <person name="Ahrendt S."/>
            <person name="Moore L.P."/>
            <person name="Eastman K.E."/>
            <person name="Scott K."/>
            <person name="Konkel Z."/>
            <person name="Mondo S.J."/>
            <person name="Kuo A."/>
            <person name="Hayes R.D."/>
            <person name="Haridas S."/>
            <person name="Andreopoulos B."/>
            <person name="Riley R."/>
            <person name="LaButti K."/>
            <person name="Pangilinan J."/>
            <person name="Lipzen A."/>
            <person name="Amirebrahimi M."/>
            <person name="Yan J."/>
            <person name="Adam C."/>
            <person name="Keymanesh K."/>
            <person name="Ng V."/>
            <person name="Louie K."/>
            <person name="Northen T."/>
            <person name="Drula E."/>
            <person name="Henrissat B."/>
            <person name="Hsieh H.M."/>
            <person name="Youens-Clark K."/>
            <person name="Lutzoni F."/>
            <person name="Miadlikowska J."/>
            <person name="Eastwood D.C."/>
            <person name="Hamelin R.C."/>
            <person name="Grigoriev I.V."/>
            <person name="U'Ren J.M."/>
        </authorList>
    </citation>
    <scope>NUCLEOTIDE SEQUENCE [LARGE SCALE GENOMIC DNA]</scope>
    <source>
        <strain evidence="1 2">CBS 119005</strain>
    </source>
</reference>
<comment type="caution">
    <text evidence="1">The sequence shown here is derived from an EMBL/GenBank/DDBJ whole genome shotgun (WGS) entry which is preliminary data.</text>
</comment>
<gene>
    <name evidence="1" type="ORF">F4820DRAFT_445671</name>
</gene>